<dbReference type="Gene3D" id="2.60.40.10">
    <property type="entry name" value="Immunoglobulins"/>
    <property type="match status" value="10"/>
</dbReference>
<feature type="domain" description="SpaA-like prealbumin fold" evidence="7">
    <location>
        <begin position="377"/>
        <end position="464"/>
    </location>
</feature>
<accession>E7GBY3</accession>
<keyword evidence="4" id="KW-0472">Membrane</keyword>
<protein>
    <recommendedName>
        <fullName evidence="10">Collagen adhesion protein</fullName>
    </recommendedName>
</protein>
<dbReference type="Pfam" id="PF17802">
    <property type="entry name" value="SpaA"/>
    <property type="match status" value="10"/>
</dbReference>
<evidence type="ECO:0000256" key="5">
    <source>
        <dbReference type="SAM" id="SignalP"/>
    </source>
</evidence>
<keyword evidence="2" id="KW-0964">Secreted</keyword>
<dbReference type="OrthoDB" id="1769694at2"/>
<feature type="chain" id="PRO_5038409497" description="Collagen adhesion protein" evidence="5">
    <location>
        <begin position="24"/>
        <end position="1319"/>
    </location>
</feature>
<feature type="domain" description="SpaA-like prealbumin fold" evidence="7">
    <location>
        <begin position="701"/>
        <end position="793"/>
    </location>
</feature>
<dbReference type="eggNOG" id="COG4932">
    <property type="taxonomic scope" value="Bacteria"/>
</dbReference>
<dbReference type="Pfam" id="PF08341">
    <property type="entry name" value="TED"/>
    <property type="match status" value="1"/>
</dbReference>
<sequence>MKTNQLKKLGLAIISAVMMFSSALGNLGIVSAKEVKYSIREYETGYKTDRGTNLLKLRIKGADIPDYGTHWGQVAFCVQHGETLPKGSHIFNNGDPTGIYRNAARVAYLATYRYNNGESGGMKRYAYTQNLIWQVLGQVSQGHSMGDDYSSWKSKIMDEYNKWDTMPSFHTSTQKFELGQSKTLKDTNGVLKYYDTFDYTKDGVTFEHTKGSNTMKVTVSSKCSKESVAITTSDAIKGGMSKYTNSSSSQVNFVLKSTEKQDLICSPGYSDPRYFNIKIDINSFGSLEIAKKDNKGNYVPDVSFKVSYNADMSSPIGTYKTGTDGKVKINKLKAGKVYVQETKVPDHLIIDKTIHAVTIKSNDVSSFTATNDWKQGYIQVTKKDAKTGQVVKKAGTEFEIVQGTKVIETISTNENGIAKSGLLDYGTYIVREKKEPANYVIATLVQEQSITQNGKTYDITIFNEPVLGQINLSKEDIETGKTAQGDATLKGAVYTLKANDKITNPADGSVIYKKGEVISIKNIGNSTYGDTGEKTVDDKYSITWKNLPMGEYVIEETKVPEGYLIDGTHQVTLEKTSSKKELEMKNVLSQEQVIKGQLEIAKSGHSGESGVVPGLEGIEFTMKLKSEVNAKGWNQAKTYSVITTDKNGKGISKKIPYGTYIVRETKTNSNYLKSGDFFVTIDKDKEIEYRMVNNKPFEAWLQLVKTDKQGHNVKLSHATFKIKDSAGNYLKQKVGLFYKDEWTTDDDGKVVLEDMVKAGSYTLEEIKSPDGFLLSDNIQFKIDSEDKTITFDDEGDPVLKITVQNEKPTGTIVLEKAFEQSDNSFAPKKENLQAKFQLTANSEIVDPADGTVIYRKGDVVKTGNSQDGIYTTSKDGKLEITDLPLGTGEASYILKEVETEKGYVLNHAAVTYDFSIKDNTTKVYREVKQIENKLTTAYFKKTDVAGKEVEGAKLVLSDKDGNIIDEWTSSKEEHIMKGLIIGETYTLHEEVSAEGYVKASDITFTFKEDQQKTIMIDKIVSVSKTDVTGEKELEGAHIQVTDEDGKIVDEWISTKESHHINNLVEGKIYTLTETTAPDGYIKAESITFEVSTDKEDQFIVMKDKQVSFKKIDQNGHVVVGAKLQIVEKDSQKVIETFVTDGNIYYSKNVEIGKTYILQEIETPENYIKADDIEFSVSKENENQVISMTDIKLDEVVISKQDATTKKELEGAHLKITDEDGNIVEEWISTKESHEVMLEVGKTYTLTEITAPQGYNIAESITFTVDDNGEVVQKIVMLDQHIPTILKTSDSVNILSYAGISLCAIAGLILLRKRGKNDEQ</sequence>
<comment type="caution">
    <text evidence="8">The sequence shown here is derived from an EMBL/GenBank/DDBJ whole genome shotgun (WGS) entry which is preliminary data.</text>
</comment>
<feature type="domain" description="SpaA-like prealbumin fold" evidence="7">
    <location>
        <begin position="614"/>
        <end position="695"/>
    </location>
</feature>
<evidence type="ECO:0000256" key="2">
    <source>
        <dbReference type="ARBA" id="ARBA00022525"/>
    </source>
</evidence>
<feature type="domain" description="SpaA-like prealbumin fold" evidence="7">
    <location>
        <begin position="1020"/>
        <end position="1104"/>
    </location>
</feature>
<dbReference type="GeneID" id="78230212"/>
<dbReference type="Proteomes" id="UP000003157">
    <property type="component" value="Unassembled WGS sequence"/>
</dbReference>
<feature type="domain" description="SpaA-like prealbumin fold" evidence="7">
    <location>
        <begin position="834"/>
        <end position="923"/>
    </location>
</feature>
<dbReference type="InterPro" id="IPR013552">
    <property type="entry name" value="Thioester_dom"/>
</dbReference>
<comment type="similarity">
    <text evidence="1">Belongs to the serine-aspartate repeat-containing protein (SDr) family.</text>
</comment>
<dbReference type="PANTHER" id="PTHR36108:SF13">
    <property type="entry name" value="COLOSSIN-B-RELATED"/>
    <property type="match status" value="1"/>
</dbReference>
<dbReference type="EMBL" id="ADKX01000036">
    <property type="protein sequence ID" value="EFW04545.1"/>
    <property type="molecule type" value="Genomic_DNA"/>
</dbReference>
<keyword evidence="9" id="KW-1185">Reference proteome</keyword>
<evidence type="ECO:0000256" key="1">
    <source>
        <dbReference type="ARBA" id="ARBA00007257"/>
    </source>
</evidence>
<evidence type="ECO:0000259" key="6">
    <source>
        <dbReference type="Pfam" id="PF08341"/>
    </source>
</evidence>
<proteinExistence type="inferred from homology"/>
<evidence type="ECO:0000256" key="4">
    <source>
        <dbReference type="SAM" id="Phobius"/>
    </source>
</evidence>
<feature type="domain" description="SpaA-like prealbumin fold" evidence="7">
    <location>
        <begin position="1105"/>
        <end position="1189"/>
    </location>
</feature>
<name>E7GBY3_9FIRM</name>
<dbReference type="PANTHER" id="PTHR36108">
    <property type="entry name" value="COLOSSIN-B-RELATED"/>
    <property type="match status" value="1"/>
</dbReference>
<dbReference type="InterPro" id="IPR041033">
    <property type="entry name" value="SpaA_PFL_dom_1"/>
</dbReference>
<dbReference type="InterPro" id="IPR013783">
    <property type="entry name" value="Ig-like_fold"/>
</dbReference>
<evidence type="ECO:0000256" key="3">
    <source>
        <dbReference type="ARBA" id="ARBA00022729"/>
    </source>
</evidence>
<keyword evidence="4" id="KW-0812">Transmembrane</keyword>
<feature type="domain" description="SpaA-like prealbumin fold" evidence="7">
    <location>
        <begin position="285"/>
        <end position="372"/>
    </location>
</feature>
<evidence type="ECO:0000259" key="7">
    <source>
        <dbReference type="Pfam" id="PF17802"/>
    </source>
</evidence>
<dbReference type="RefSeq" id="WP_008789364.1">
    <property type="nucleotide sequence ID" value="NZ_AKCB01000001.1"/>
</dbReference>
<feature type="domain" description="Thioester" evidence="6">
    <location>
        <begin position="74"/>
        <end position="161"/>
    </location>
</feature>
<organism evidence="8 9">
    <name type="scientific">Coprobacillus cateniformis</name>
    <dbReference type="NCBI Taxonomy" id="100884"/>
    <lineage>
        <taxon>Bacteria</taxon>
        <taxon>Bacillati</taxon>
        <taxon>Bacillota</taxon>
        <taxon>Erysipelotrichia</taxon>
        <taxon>Erysipelotrichales</taxon>
        <taxon>Coprobacillaceae</taxon>
        <taxon>Coprobacillus</taxon>
    </lineage>
</organism>
<feature type="transmembrane region" description="Helical" evidence="4">
    <location>
        <begin position="1293"/>
        <end position="1310"/>
    </location>
</feature>
<reference evidence="8 9" key="1">
    <citation type="submission" date="2010-12" db="EMBL/GenBank/DDBJ databases">
        <title>The Genome Sequence of Coprobacillus sp. strain 29_1.</title>
        <authorList>
            <consortium name="The Broad Institute Genome Sequencing Platform"/>
            <person name="Earl A."/>
            <person name="Ward D."/>
            <person name="Feldgarden M."/>
            <person name="Gevers D."/>
            <person name="Daigneault M."/>
            <person name="Sibley C.D."/>
            <person name="White A."/>
            <person name="Strauss J."/>
            <person name="Allen-Vercoe E."/>
            <person name="Young S.K."/>
            <person name="Zeng Q."/>
            <person name="Gargeya S."/>
            <person name="Fitzgerald M."/>
            <person name="Haas B."/>
            <person name="Abouelleil A."/>
            <person name="Alvarado L."/>
            <person name="Arachchi H.M."/>
            <person name="Berlin A."/>
            <person name="Brown A."/>
            <person name="Chapman S.B."/>
            <person name="Chen Z."/>
            <person name="Dunbar C."/>
            <person name="Freedman E."/>
            <person name="Gearin G."/>
            <person name="Gellesch M."/>
            <person name="Goldberg J."/>
            <person name="Griggs A."/>
            <person name="Gujja S."/>
            <person name="Heilman E."/>
            <person name="Heiman D."/>
            <person name="Howarth C."/>
            <person name="Larson L."/>
            <person name="Lui A."/>
            <person name="MacDonald P.J.P."/>
            <person name="Mehta T."/>
            <person name="Montmayeur A."/>
            <person name="Murphy C."/>
            <person name="Neiman D."/>
            <person name="Pearson M."/>
            <person name="Priest M."/>
            <person name="Roberts A."/>
            <person name="Saif S."/>
            <person name="Shea T."/>
            <person name="Shenoy N."/>
            <person name="Sisk P."/>
            <person name="Stolte C."/>
            <person name="Sykes S."/>
            <person name="White J."/>
            <person name="Yandava C."/>
            <person name="Nusbaum C."/>
            <person name="Birren B."/>
        </authorList>
    </citation>
    <scope>NUCLEOTIDE SEQUENCE [LARGE SCALE GENOMIC DNA]</scope>
    <source>
        <strain evidence="8 9">29_1</strain>
    </source>
</reference>
<gene>
    <name evidence="8" type="ORF">HMPREF9488_02274</name>
</gene>
<evidence type="ECO:0008006" key="10">
    <source>
        <dbReference type="Google" id="ProtNLM"/>
    </source>
</evidence>
<keyword evidence="3 5" id="KW-0732">Signal</keyword>
<evidence type="ECO:0000313" key="8">
    <source>
        <dbReference type="EMBL" id="EFW04545.1"/>
    </source>
</evidence>
<evidence type="ECO:0000313" key="9">
    <source>
        <dbReference type="Proteomes" id="UP000003157"/>
    </source>
</evidence>
<feature type="domain" description="SpaA-like prealbumin fold" evidence="7">
    <location>
        <begin position="477"/>
        <end position="586"/>
    </location>
</feature>
<dbReference type="HOGENOM" id="CLU_002561_0_0_9"/>
<feature type="domain" description="SpaA-like prealbumin fold" evidence="7">
    <location>
        <begin position="939"/>
        <end position="1015"/>
    </location>
</feature>
<keyword evidence="4" id="KW-1133">Transmembrane helix</keyword>
<feature type="domain" description="SpaA-like prealbumin fold" evidence="7">
    <location>
        <begin position="1194"/>
        <end position="1270"/>
    </location>
</feature>
<feature type="signal peptide" evidence="5">
    <location>
        <begin position="1"/>
        <end position="23"/>
    </location>
</feature>
<dbReference type="STRING" id="100884.GCA_000269565_02387"/>